<dbReference type="EMBL" id="CAACVI010000049">
    <property type="protein sequence ID" value="VEN75151.1"/>
    <property type="molecule type" value="Genomic_DNA"/>
</dbReference>
<dbReference type="PANTHER" id="PTHR37029:SF1">
    <property type="entry name" value="SSR1768 PROTEIN"/>
    <property type="match status" value="1"/>
</dbReference>
<accession>A0A484HIN3</accession>
<organism evidence="1">
    <name type="scientific">uncultured Desulfobacteraceae bacterium</name>
    <dbReference type="NCBI Taxonomy" id="218296"/>
    <lineage>
        <taxon>Bacteria</taxon>
        <taxon>Pseudomonadati</taxon>
        <taxon>Thermodesulfobacteriota</taxon>
        <taxon>Desulfobacteria</taxon>
        <taxon>Desulfobacterales</taxon>
        <taxon>Desulfobacteraceae</taxon>
        <taxon>environmental samples</taxon>
    </lineage>
</organism>
<name>A0A484HIN3_9BACT</name>
<proteinExistence type="predicted"/>
<gene>
    <name evidence="1" type="ORF">EPICR_60139</name>
</gene>
<dbReference type="PANTHER" id="PTHR37029">
    <property type="entry name" value="SSR1768 PROTEIN"/>
    <property type="match status" value="1"/>
</dbReference>
<dbReference type="Pfam" id="PF10049">
    <property type="entry name" value="DUF2283"/>
    <property type="match status" value="1"/>
</dbReference>
<sequence length="83" mass="9196">MNNKSEMKYFKDDDILHFVVSDEKEAGSIEITPNITAEINGDGELIGIEILNASSFVRDYIMEMAQAKILGLAERQFAKGVTA</sequence>
<evidence type="ECO:0000313" key="1">
    <source>
        <dbReference type="EMBL" id="VEN75151.1"/>
    </source>
</evidence>
<dbReference type="InterPro" id="IPR019270">
    <property type="entry name" value="DUF2283"/>
</dbReference>
<protein>
    <submittedName>
        <fullName evidence="1">DNA polymerase III subunit alpha</fullName>
    </submittedName>
</protein>
<reference evidence="1" key="1">
    <citation type="submission" date="2019-01" db="EMBL/GenBank/DDBJ databases">
        <authorList>
            <consortium name="Genoscope - CEA"/>
            <person name="William W."/>
        </authorList>
    </citation>
    <scope>NUCLEOTIDE SEQUENCE</scope>
    <source>
        <strain evidence="1">CR-1</strain>
    </source>
</reference>
<dbReference type="AlphaFoldDB" id="A0A484HIN3"/>